<evidence type="ECO:0000256" key="3">
    <source>
        <dbReference type="ARBA" id="ARBA00022840"/>
    </source>
</evidence>
<keyword evidence="6" id="KW-1185">Reference proteome</keyword>
<dbReference type="InterPro" id="IPR029499">
    <property type="entry name" value="PduO-typ"/>
</dbReference>
<dbReference type="InterPro" id="IPR036451">
    <property type="entry name" value="CblAdoTrfase-like_sf"/>
</dbReference>
<protein>
    <submittedName>
        <fullName evidence="5">Cob(I)yrinic acid a,c-diamide adenosyltransferase</fullName>
    </submittedName>
</protein>
<keyword evidence="1" id="KW-0808">Transferase</keyword>
<feature type="domain" description="Cobalamin adenosyltransferase-like" evidence="4">
    <location>
        <begin position="20"/>
        <end position="184"/>
    </location>
</feature>
<name>A0ABM8J094_9CREN</name>
<evidence type="ECO:0000256" key="2">
    <source>
        <dbReference type="ARBA" id="ARBA00022741"/>
    </source>
</evidence>
<dbReference type="Pfam" id="PF01923">
    <property type="entry name" value="Cob_adeno_trans"/>
    <property type="match status" value="1"/>
</dbReference>
<sequence>MIEWVLRGAALQQSRERRRIYTRSGDDGYTMCLLTGSRVPKTHPCIEFVGALDEAEAALGLAQSLLEASTASGDAGRYARILEYMQVLLFRAGFTLAGRSCIDGDDIRHVEELIDELSVFIKPLFTINGGHPAAAATSYARAVIRRAERSLWRCIEAIDGNVPEQHRMVARLLNRLSDLAYALQHAINAGFGVHVKRVDCGGKS</sequence>
<dbReference type="PANTHER" id="PTHR12213">
    <property type="entry name" value="CORRINOID ADENOSYLTRANSFERASE"/>
    <property type="match status" value="1"/>
</dbReference>
<organism evidence="5 6">
    <name type="scientific">Pyrodictium abyssi</name>
    <dbReference type="NCBI Taxonomy" id="54256"/>
    <lineage>
        <taxon>Archaea</taxon>
        <taxon>Thermoproteota</taxon>
        <taxon>Thermoprotei</taxon>
        <taxon>Desulfurococcales</taxon>
        <taxon>Pyrodictiaceae</taxon>
        <taxon>Pyrodictium</taxon>
    </lineage>
</organism>
<dbReference type="PANTHER" id="PTHR12213:SF0">
    <property type="entry name" value="CORRINOID ADENOSYLTRANSFERASE MMAB"/>
    <property type="match status" value="1"/>
</dbReference>
<evidence type="ECO:0000313" key="6">
    <source>
        <dbReference type="Proteomes" id="UP001341135"/>
    </source>
</evidence>
<proteinExistence type="predicted"/>
<keyword evidence="2" id="KW-0547">Nucleotide-binding</keyword>
<accession>A0ABM8J094</accession>
<evidence type="ECO:0000256" key="1">
    <source>
        <dbReference type="ARBA" id="ARBA00022679"/>
    </source>
</evidence>
<dbReference type="SUPFAM" id="SSF89028">
    <property type="entry name" value="Cobalamin adenosyltransferase-like"/>
    <property type="match status" value="1"/>
</dbReference>
<dbReference type="Gene3D" id="1.20.1200.10">
    <property type="entry name" value="Cobalamin adenosyltransferase-like"/>
    <property type="match status" value="1"/>
</dbReference>
<reference evidence="5 6" key="1">
    <citation type="submission" date="2023-09" db="EMBL/GenBank/DDBJ databases">
        <title>Pyrofollis japonicus gen. nov. sp. nov., a novel member of the family Pyrodictiaceae isolated from the Iheya North hydrothermal field.</title>
        <authorList>
            <person name="Miyazaki U."/>
            <person name="Sanari M."/>
            <person name="Tame A."/>
            <person name="Kitajima M."/>
            <person name="Okamoto A."/>
            <person name="Sawayama S."/>
            <person name="Miyazaki J."/>
            <person name="Takai K."/>
            <person name="Nakagawa S."/>
        </authorList>
    </citation>
    <scope>NUCLEOTIDE SEQUENCE [LARGE SCALE GENOMIC DNA]</scope>
    <source>
        <strain evidence="5 6">AV2</strain>
    </source>
</reference>
<dbReference type="EMBL" id="AP028907">
    <property type="protein sequence ID" value="BES82143.1"/>
    <property type="molecule type" value="Genomic_DNA"/>
</dbReference>
<evidence type="ECO:0000313" key="5">
    <source>
        <dbReference type="EMBL" id="BES82143.1"/>
    </source>
</evidence>
<dbReference type="RefSeq" id="WP_338249180.1">
    <property type="nucleotide sequence ID" value="NZ_AP028907.1"/>
</dbReference>
<dbReference type="InterPro" id="IPR016030">
    <property type="entry name" value="CblAdoTrfase-like"/>
</dbReference>
<gene>
    <name evidence="5" type="ORF">PABY_17100</name>
</gene>
<dbReference type="Proteomes" id="UP001341135">
    <property type="component" value="Chromosome"/>
</dbReference>
<dbReference type="GeneID" id="89289718"/>
<keyword evidence="3" id="KW-0067">ATP-binding</keyword>
<evidence type="ECO:0000259" key="4">
    <source>
        <dbReference type="Pfam" id="PF01923"/>
    </source>
</evidence>